<dbReference type="EMBL" id="CP001287">
    <property type="protein sequence ID" value="ACK66059.1"/>
    <property type="molecule type" value="Genomic_DNA"/>
</dbReference>
<dbReference type="Pfam" id="PF02777">
    <property type="entry name" value="Sod_Fe_C"/>
    <property type="match status" value="1"/>
</dbReference>
<feature type="binding site" evidence="6">
    <location>
        <position position="221"/>
    </location>
    <ligand>
        <name>Mn(2+)</name>
        <dbReference type="ChEBI" id="CHEBI:29035"/>
    </ligand>
</feature>
<evidence type="ECO:0000256" key="3">
    <source>
        <dbReference type="ARBA" id="ARBA00012682"/>
    </source>
</evidence>
<dbReference type="SUPFAM" id="SSF46609">
    <property type="entry name" value="Fe,Mn superoxide dismutase (SOD), N-terminal domain"/>
    <property type="match status" value="1"/>
</dbReference>
<evidence type="ECO:0000313" key="9">
    <source>
        <dbReference type="EMBL" id="ACK66059.1"/>
    </source>
</evidence>
<dbReference type="FunFam" id="1.10.287.990:FF:000001">
    <property type="entry name" value="Superoxide dismutase"/>
    <property type="match status" value="1"/>
</dbReference>
<dbReference type="InterPro" id="IPR019832">
    <property type="entry name" value="Mn/Fe_SOD_C"/>
</dbReference>
<sequence>MKLKYWNGLIFAFALFVCLSWGMINNKSLATIPSTQTTIRHQLIPSRIDLIAQANSGEFIQPPLPYSYQALEPYIDAQTMEIHYTKHHRGYVNNLNVAIAKHPELKGQSLEELIENFEIIPDDIKTSVRNNGGGHFNHLIFWSIMSPNGGGEPTGEIAKAIQKNFGDFEQFKTKFKEAGSKQFGSGWVWLMMTQEGKLEITNSPGQDSPIMQGNYPILGSDVWEHAYYLKYKSSRGDYLDAWWNVVNWDEVNKRFEEAKSIM</sequence>
<dbReference type="STRING" id="41431.PCC8801_2024"/>
<feature type="binding site" evidence="6">
    <location>
        <position position="138"/>
    </location>
    <ligand>
        <name>Mn(2+)</name>
        <dbReference type="ChEBI" id="CHEBI:29035"/>
    </ligand>
</feature>
<comment type="subunit">
    <text evidence="2">Homodimer.</text>
</comment>
<dbReference type="Proteomes" id="UP000008204">
    <property type="component" value="Chromosome"/>
</dbReference>
<dbReference type="FunFam" id="3.55.40.20:FF:000001">
    <property type="entry name" value="Superoxide dismutase"/>
    <property type="match status" value="1"/>
</dbReference>
<gene>
    <name evidence="9" type="ordered locus">PCC8801_2024</name>
</gene>
<dbReference type="GO" id="GO:0046872">
    <property type="term" value="F:metal ion binding"/>
    <property type="evidence" value="ECO:0007669"/>
    <property type="project" value="UniProtKB-KW"/>
</dbReference>
<protein>
    <recommendedName>
        <fullName evidence="3">superoxide dismutase</fullName>
        <ecNumber evidence="3">1.15.1.1</ecNumber>
    </recommendedName>
</protein>
<dbReference type="InterPro" id="IPR036324">
    <property type="entry name" value="Mn/Fe_SOD_N_sf"/>
</dbReference>
<dbReference type="Pfam" id="PF00081">
    <property type="entry name" value="Sod_Fe_N"/>
    <property type="match status" value="1"/>
</dbReference>
<evidence type="ECO:0000259" key="8">
    <source>
        <dbReference type="Pfam" id="PF02777"/>
    </source>
</evidence>
<reference evidence="10" key="1">
    <citation type="journal article" date="2011" name="MBio">
        <title>Novel metabolic attributes of the genus Cyanothece, comprising a group of unicellular nitrogen-fixing Cyanobacteria.</title>
        <authorList>
            <person name="Bandyopadhyay A."/>
            <person name="Elvitigala T."/>
            <person name="Welsh E."/>
            <person name="Stockel J."/>
            <person name="Liberton M."/>
            <person name="Min H."/>
            <person name="Sherman L.A."/>
            <person name="Pakrasi H.B."/>
        </authorList>
    </citation>
    <scope>NUCLEOTIDE SEQUENCE [LARGE SCALE GENOMIC DNA]</scope>
    <source>
        <strain evidence="10">PCC 8801</strain>
    </source>
</reference>
<evidence type="ECO:0000256" key="4">
    <source>
        <dbReference type="ARBA" id="ARBA00022723"/>
    </source>
</evidence>
<evidence type="ECO:0000256" key="2">
    <source>
        <dbReference type="ARBA" id="ARBA00011738"/>
    </source>
</evidence>
<comment type="similarity">
    <text evidence="1">Belongs to the iron/manganese superoxide dismutase family.</text>
</comment>
<keyword evidence="10" id="KW-1185">Reference proteome</keyword>
<keyword evidence="4 6" id="KW-0479">Metal-binding</keyword>
<dbReference type="InterPro" id="IPR019831">
    <property type="entry name" value="Mn/Fe_SOD_N"/>
</dbReference>
<dbReference type="EC" id="1.15.1.1" evidence="3"/>
<feature type="binding site" evidence="6">
    <location>
        <position position="225"/>
    </location>
    <ligand>
        <name>Mn(2+)</name>
        <dbReference type="ChEBI" id="CHEBI:29035"/>
    </ligand>
</feature>
<dbReference type="PANTHER" id="PTHR43595">
    <property type="entry name" value="37S RIBOSOMAL PROTEIN S26, MITOCHONDRIAL"/>
    <property type="match status" value="1"/>
</dbReference>
<dbReference type="Gene3D" id="1.10.287.990">
    <property type="entry name" value="Fe,Mn superoxide dismutase (SOD) domain"/>
    <property type="match status" value="1"/>
</dbReference>
<dbReference type="PRINTS" id="PR01703">
    <property type="entry name" value="MNSODISMTASE"/>
</dbReference>
<evidence type="ECO:0000256" key="1">
    <source>
        <dbReference type="ARBA" id="ARBA00008714"/>
    </source>
</evidence>
<dbReference type="OrthoDB" id="9803125at2"/>
<evidence type="ECO:0000256" key="6">
    <source>
        <dbReference type="PIRSR" id="PIRSR000349-1"/>
    </source>
</evidence>
<dbReference type="InterPro" id="IPR019833">
    <property type="entry name" value="Mn/Fe_SOD_BS"/>
</dbReference>
<dbReference type="GO" id="GO:0005737">
    <property type="term" value="C:cytoplasm"/>
    <property type="evidence" value="ECO:0007669"/>
    <property type="project" value="TreeGrafter"/>
</dbReference>
<dbReference type="InterPro" id="IPR036314">
    <property type="entry name" value="SOD_C_sf"/>
</dbReference>
<feature type="domain" description="Manganese/iron superoxide dismutase C-terminal" evidence="8">
    <location>
        <begin position="153"/>
        <end position="254"/>
    </location>
</feature>
<evidence type="ECO:0000256" key="5">
    <source>
        <dbReference type="ARBA" id="ARBA00023002"/>
    </source>
</evidence>
<accession>B7JYY2</accession>
<evidence type="ECO:0000313" key="10">
    <source>
        <dbReference type="Proteomes" id="UP000008204"/>
    </source>
</evidence>
<dbReference type="HOGENOM" id="CLU_031625_0_1_3"/>
<dbReference type="eggNOG" id="COG0605">
    <property type="taxonomic scope" value="Bacteria"/>
</dbReference>
<name>B7JYY2_RIPO1</name>
<evidence type="ECO:0000259" key="7">
    <source>
        <dbReference type="Pfam" id="PF00081"/>
    </source>
</evidence>
<organism evidence="9 10">
    <name type="scientific">Rippkaea orientalis (strain PCC 8801 / RF-1)</name>
    <name type="common">Cyanothece sp. (strain PCC 8801)</name>
    <dbReference type="NCBI Taxonomy" id="41431"/>
    <lineage>
        <taxon>Bacteria</taxon>
        <taxon>Bacillati</taxon>
        <taxon>Cyanobacteriota</taxon>
        <taxon>Cyanophyceae</taxon>
        <taxon>Oscillatoriophycideae</taxon>
        <taxon>Chroococcales</taxon>
        <taxon>Aphanothecaceae</taxon>
        <taxon>Rippkaea</taxon>
        <taxon>Rippkaea orientalis</taxon>
    </lineage>
</organism>
<dbReference type="InterPro" id="IPR001189">
    <property type="entry name" value="Mn/Fe_SOD"/>
</dbReference>
<dbReference type="RefSeq" id="WP_012595328.1">
    <property type="nucleotide sequence ID" value="NC_011726.1"/>
</dbReference>
<dbReference type="PROSITE" id="PS00088">
    <property type="entry name" value="SOD_MN"/>
    <property type="match status" value="1"/>
</dbReference>
<dbReference type="SMR" id="B7JYY2"/>
<dbReference type="PIRSF" id="PIRSF000349">
    <property type="entry name" value="SODismutase"/>
    <property type="match status" value="1"/>
</dbReference>
<feature type="domain" description="Manganese/iron superoxide dismutase N-terminal" evidence="7">
    <location>
        <begin position="61"/>
        <end position="146"/>
    </location>
</feature>
<dbReference type="AlphaFoldDB" id="B7JYY2"/>
<proteinExistence type="inferred from homology"/>
<dbReference type="Gene3D" id="3.55.40.20">
    <property type="entry name" value="Iron/manganese superoxide dismutase, C-terminal domain"/>
    <property type="match status" value="1"/>
</dbReference>
<keyword evidence="5 9" id="KW-0560">Oxidoreductase</keyword>
<feature type="binding site" evidence="6">
    <location>
        <position position="83"/>
    </location>
    <ligand>
        <name>Mn(2+)</name>
        <dbReference type="ChEBI" id="CHEBI:29035"/>
    </ligand>
</feature>
<dbReference type="KEGG" id="cyp:PCC8801_2024"/>
<dbReference type="PANTHER" id="PTHR43595:SF2">
    <property type="entry name" value="SMALL RIBOSOMAL SUBUNIT PROTEIN MS42"/>
    <property type="match status" value="1"/>
</dbReference>
<dbReference type="SUPFAM" id="SSF54719">
    <property type="entry name" value="Fe,Mn superoxide dismutase (SOD), C-terminal domain"/>
    <property type="match status" value="1"/>
</dbReference>
<dbReference type="GO" id="GO:0004784">
    <property type="term" value="F:superoxide dismutase activity"/>
    <property type="evidence" value="ECO:0007669"/>
    <property type="project" value="UniProtKB-EC"/>
</dbReference>